<reference evidence="5 6" key="1">
    <citation type="submission" date="2015-09" db="EMBL/GenBank/DDBJ databases">
        <title>Genome sequence of the marine flavobacterium Croceitalea dokdonensis DOKDO 023 that contains proton- and sodium-pumping rhodopsins.</title>
        <authorList>
            <person name="Kwon S.-K."/>
            <person name="Lee H.K."/>
            <person name="Kwak M.-J."/>
            <person name="Kim J.F."/>
        </authorList>
    </citation>
    <scope>NUCLEOTIDE SEQUENCE [LARGE SCALE GENOMIC DNA]</scope>
    <source>
        <strain evidence="5 6">DOKDO 023</strain>
    </source>
</reference>
<evidence type="ECO:0000256" key="3">
    <source>
        <dbReference type="ARBA" id="ARBA00023163"/>
    </source>
</evidence>
<evidence type="ECO:0000313" key="5">
    <source>
        <dbReference type="EMBL" id="KPM33536.1"/>
    </source>
</evidence>
<dbReference type="Gene3D" id="1.10.10.10">
    <property type="entry name" value="Winged helix-like DNA-binding domain superfamily/Winged helix DNA-binding domain"/>
    <property type="match status" value="1"/>
</dbReference>
<keyword evidence="6" id="KW-1185">Reference proteome</keyword>
<dbReference type="AlphaFoldDB" id="A0A0P7A9K5"/>
<comment type="caution">
    <text evidence="5">The sequence shown here is derived from an EMBL/GenBank/DDBJ whole genome shotgun (WGS) entry which is preliminary data.</text>
</comment>
<dbReference type="SUPFAM" id="SSF46785">
    <property type="entry name" value="Winged helix' DNA-binding domain"/>
    <property type="match status" value="1"/>
</dbReference>
<dbReference type="Pfam" id="PF01638">
    <property type="entry name" value="HxlR"/>
    <property type="match status" value="1"/>
</dbReference>
<evidence type="ECO:0000313" key="6">
    <source>
        <dbReference type="Proteomes" id="UP000050280"/>
    </source>
</evidence>
<dbReference type="PANTHER" id="PTHR33204:SF37">
    <property type="entry name" value="HTH-TYPE TRANSCRIPTIONAL REGULATOR YODB"/>
    <property type="match status" value="1"/>
</dbReference>
<protein>
    <submittedName>
        <fullName evidence="5">Transcriptional regulator, HxlR family</fullName>
    </submittedName>
</protein>
<evidence type="ECO:0000256" key="1">
    <source>
        <dbReference type="ARBA" id="ARBA00023015"/>
    </source>
</evidence>
<dbReference type="PANTHER" id="PTHR33204">
    <property type="entry name" value="TRANSCRIPTIONAL REGULATOR, MARR FAMILY"/>
    <property type="match status" value="1"/>
</dbReference>
<dbReference type="EMBL" id="LDJX01000001">
    <property type="protein sequence ID" value="KPM33536.1"/>
    <property type="molecule type" value="Genomic_DNA"/>
</dbReference>
<evidence type="ECO:0000259" key="4">
    <source>
        <dbReference type="PROSITE" id="PS51118"/>
    </source>
</evidence>
<evidence type="ECO:0000256" key="2">
    <source>
        <dbReference type="ARBA" id="ARBA00023125"/>
    </source>
</evidence>
<keyword evidence="3" id="KW-0804">Transcription</keyword>
<name>A0A0P7A9K5_9FLAO</name>
<dbReference type="InterPro" id="IPR002577">
    <property type="entry name" value="HTH_HxlR"/>
</dbReference>
<keyword evidence="1" id="KW-0805">Transcription regulation</keyword>
<dbReference type="Proteomes" id="UP000050280">
    <property type="component" value="Unassembled WGS sequence"/>
</dbReference>
<dbReference type="GO" id="GO:0003677">
    <property type="term" value="F:DNA binding"/>
    <property type="evidence" value="ECO:0007669"/>
    <property type="project" value="UniProtKB-KW"/>
</dbReference>
<organism evidence="5 6">
    <name type="scientific">Croceitalea dokdonensis DOKDO 023</name>
    <dbReference type="NCBI Taxonomy" id="1300341"/>
    <lineage>
        <taxon>Bacteria</taxon>
        <taxon>Pseudomonadati</taxon>
        <taxon>Bacteroidota</taxon>
        <taxon>Flavobacteriia</taxon>
        <taxon>Flavobacteriales</taxon>
        <taxon>Flavobacteriaceae</taxon>
        <taxon>Croceitalea</taxon>
    </lineage>
</organism>
<sequence length="153" mass="17620">MRMKKMETKFRCNCPFTTALDILGDKWMLVIVKQMLMENKQTFKDFTESDEGIATNILTTKLKQLEAFGIITKTKLPNNNKSNIYLLTEKGLAMTPIIVELGVWSDNHLRDFNPNIVNEGGIELLRRDKAEFTRVVEQQYREKLATIATTGLF</sequence>
<accession>A0A0P7A9K5</accession>
<gene>
    <name evidence="5" type="ORF">I595_439</name>
</gene>
<dbReference type="InterPro" id="IPR036388">
    <property type="entry name" value="WH-like_DNA-bd_sf"/>
</dbReference>
<keyword evidence="2" id="KW-0238">DNA-binding</keyword>
<dbReference type="InterPro" id="IPR036390">
    <property type="entry name" value="WH_DNA-bd_sf"/>
</dbReference>
<proteinExistence type="predicted"/>
<dbReference type="STRING" id="1300341.I595_439"/>
<feature type="domain" description="HTH hxlR-type" evidence="4">
    <location>
        <begin position="14"/>
        <end position="113"/>
    </location>
</feature>
<dbReference type="PROSITE" id="PS51118">
    <property type="entry name" value="HTH_HXLR"/>
    <property type="match status" value="1"/>
</dbReference>